<reference evidence="7 8" key="1">
    <citation type="submission" date="2017-09" db="EMBL/GenBank/DDBJ databases">
        <title>Depth-based differentiation of microbial function through sediment-hosted aquifers and enrichment of novel symbionts in the deep terrestrial subsurface.</title>
        <authorList>
            <person name="Probst A.J."/>
            <person name="Ladd B."/>
            <person name="Jarett J.K."/>
            <person name="Geller-Mcgrath D.E."/>
            <person name="Sieber C.M."/>
            <person name="Emerson J.B."/>
            <person name="Anantharaman K."/>
            <person name="Thomas B.C."/>
            <person name="Malmstrom R."/>
            <person name="Stieglmeier M."/>
            <person name="Klingl A."/>
            <person name="Woyke T."/>
            <person name="Ryan C.M."/>
            <person name="Banfield J.F."/>
        </authorList>
    </citation>
    <scope>NUCLEOTIDE SEQUENCE [LARGE SCALE GENOMIC DNA]</scope>
    <source>
        <strain evidence="7">CG23_combo_of_CG06-09_8_20_14_all_40_23</strain>
    </source>
</reference>
<sequence length="285" mass="31826">MLEGCRVCPRNCGVNRLKGEQGFCQSGLLPVVSSCNSHHGEEPPISGCRGSGTIFLANCNLRCVFCQNYPISQLGVGNEVTVEELAGMMLKLQKKGCHNINFVTPTHFTPQILHAIELAVRDGLNIPLLWNTNGYESVEMLRLLDGVISIYLPDAKYINPQMAQKYSNAPLDYPEVNLSALKEMWRQTGSLIVDEQGIAQKGMIIRHLVLPEGIAGTKQVLKMLAQEISKNVHISLMSQYFPANKAASYPSINRRITKQEYDDALKWLEQEGLCEGWIQPYCEEE</sequence>
<organism evidence="7 8">
    <name type="scientific">Candidatus Desantisbacteria bacterium CG23_combo_of_CG06-09_8_20_14_all_40_23</name>
    <dbReference type="NCBI Taxonomy" id="1974550"/>
    <lineage>
        <taxon>Bacteria</taxon>
        <taxon>Candidatus Desantisiibacteriota</taxon>
    </lineage>
</organism>
<dbReference type="GO" id="GO:0003824">
    <property type="term" value="F:catalytic activity"/>
    <property type="evidence" value="ECO:0007669"/>
    <property type="project" value="InterPro"/>
</dbReference>
<dbReference type="InterPro" id="IPR040085">
    <property type="entry name" value="MJ0674-like"/>
</dbReference>
<dbReference type="InterPro" id="IPR007197">
    <property type="entry name" value="rSAM"/>
</dbReference>
<keyword evidence="4 5" id="KW-0411">Iron-sulfur</keyword>
<gene>
    <name evidence="7" type="ORF">COX18_09865</name>
</gene>
<dbReference type="InterPro" id="IPR016431">
    <property type="entry name" value="Pyrv-formate_lyase-activ_prd"/>
</dbReference>
<evidence type="ECO:0000256" key="3">
    <source>
        <dbReference type="ARBA" id="ARBA00023004"/>
    </source>
</evidence>
<comment type="cofactor">
    <cofactor evidence="5">
        <name>[4Fe-4S] cluster</name>
        <dbReference type="ChEBI" id="CHEBI:49883"/>
    </cofactor>
    <text evidence="5">Binds 1 [4Fe-4S] cluster. The cluster is coordinated with 3 cysteines and an exchangeable S-adenosyl-L-methionine.</text>
</comment>
<evidence type="ECO:0000256" key="2">
    <source>
        <dbReference type="ARBA" id="ARBA00022723"/>
    </source>
</evidence>
<evidence type="ECO:0000259" key="6">
    <source>
        <dbReference type="Pfam" id="PF04055"/>
    </source>
</evidence>
<dbReference type="CDD" id="cd01335">
    <property type="entry name" value="Radical_SAM"/>
    <property type="match status" value="1"/>
</dbReference>
<dbReference type="GO" id="GO:0051536">
    <property type="term" value="F:iron-sulfur cluster binding"/>
    <property type="evidence" value="ECO:0007669"/>
    <property type="project" value="UniProtKB-KW"/>
</dbReference>
<dbReference type="PIRSF" id="PIRSF004869">
    <property type="entry name" value="PflX_prd"/>
    <property type="match status" value="1"/>
</dbReference>
<dbReference type="AlphaFoldDB" id="A0A2H0A239"/>
<dbReference type="PANTHER" id="PTHR43075">
    <property type="entry name" value="FORMATE LYASE ACTIVATING ENZYME, PUTATIVE (AFU_ORTHOLOGUE AFUA_2G15630)-RELATED"/>
    <property type="match status" value="1"/>
</dbReference>
<dbReference type="InterPro" id="IPR058240">
    <property type="entry name" value="rSAM_sf"/>
</dbReference>
<evidence type="ECO:0000256" key="4">
    <source>
        <dbReference type="ARBA" id="ARBA00023014"/>
    </source>
</evidence>
<keyword evidence="1 5" id="KW-0949">S-adenosyl-L-methionine</keyword>
<dbReference type="GO" id="GO:0046872">
    <property type="term" value="F:metal ion binding"/>
    <property type="evidence" value="ECO:0007669"/>
    <property type="project" value="UniProtKB-KW"/>
</dbReference>
<evidence type="ECO:0000313" key="7">
    <source>
        <dbReference type="EMBL" id="PIP39527.1"/>
    </source>
</evidence>
<dbReference type="Pfam" id="PF04055">
    <property type="entry name" value="Radical_SAM"/>
    <property type="match status" value="1"/>
</dbReference>
<dbReference type="SFLD" id="SFLDS00029">
    <property type="entry name" value="Radical_SAM"/>
    <property type="match status" value="1"/>
</dbReference>
<dbReference type="Gene3D" id="3.20.20.70">
    <property type="entry name" value="Aldolase class I"/>
    <property type="match status" value="1"/>
</dbReference>
<feature type="domain" description="Radical SAM core" evidence="6">
    <location>
        <begin position="55"/>
        <end position="166"/>
    </location>
</feature>
<dbReference type="SFLD" id="SFLDG01099">
    <property type="entry name" value="Uncharacterised_Radical_SAM_Su"/>
    <property type="match status" value="1"/>
</dbReference>
<dbReference type="PANTHER" id="PTHR43075:SF1">
    <property type="entry name" value="FORMATE LYASE ACTIVATING ENZYME, PUTATIVE (AFU_ORTHOLOGUE AFUA_2G15630)-RELATED"/>
    <property type="match status" value="1"/>
</dbReference>
<dbReference type="SUPFAM" id="SSF102114">
    <property type="entry name" value="Radical SAM enzymes"/>
    <property type="match status" value="1"/>
</dbReference>
<accession>A0A2H0A239</accession>
<feature type="binding site" evidence="5">
    <location>
        <position position="63"/>
    </location>
    <ligand>
        <name>[4Fe-4S] cluster</name>
        <dbReference type="ChEBI" id="CHEBI:49883"/>
        <note>4Fe-4S-S-AdoMet</note>
    </ligand>
</feature>
<evidence type="ECO:0000256" key="5">
    <source>
        <dbReference type="PIRSR" id="PIRSR004869-50"/>
    </source>
</evidence>
<protein>
    <submittedName>
        <fullName evidence="7">Radical SAM protein</fullName>
    </submittedName>
</protein>
<proteinExistence type="predicted"/>
<dbReference type="EMBL" id="PCSH01000166">
    <property type="protein sequence ID" value="PIP39527.1"/>
    <property type="molecule type" value="Genomic_DNA"/>
</dbReference>
<dbReference type="InterPro" id="IPR013785">
    <property type="entry name" value="Aldolase_TIM"/>
</dbReference>
<keyword evidence="2 5" id="KW-0479">Metal-binding</keyword>
<name>A0A2H0A239_9BACT</name>
<dbReference type="PROSITE" id="PS51257">
    <property type="entry name" value="PROKAR_LIPOPROTEIN"/>
    <property type="match status" value="1"/>
</dbReference>
<feature type="binding site" evidence="5">
    <location>
        <position position="66"/>
    </location>
    <ligand>
        <name>[4Fe-4S] cluster</name>
        <dbReference type="ChEBI" id="CHEBI:49883"/>
        <note>4Fe-4S-S-AdoMet</note>
    </ligand>
</feature>
<keyword evidence="3 5" id="KW-0408">Iron</keyword>
<dbReference type="Proteomes" id="UP000231067">
    <property type="component" value="Unassembled WGS sequence"/>
</dbReference>
<evidence type="ECO:0000313" key="8">
    <source>
        <dbReference type="Proteomes" id="UP000231067"/>
    </source>
</evidence>
<feature type="binding site" evidence="5">
    <location>
        <position position="59"/>
    </location>
    <ligand>
        <name>[4Fe-4S] cluster</name>
        <dbReference type="ChEBI" id="CHEBI:49883"/>
        <note>4Fe-4S-S-AdoMet</note>
    </ligand>
</feature>
<comment type="caution">
    <text evidence="7">The sequence shown here is derived from an EMBL/GenBank/DDBJ whole genome shotgun (WGS) entry which is preliminary data.</text>
</comment>
<evidence type="ECO:0000256" key="1">
    <source>
        <dbReference type="ARBA" id="ARBA00022691"/>
    </source>
</evidence>